<feature type="zinc finger region" description="C3H1-type" evidence="4">
    <location>
        <begin position="380"/>
        <end position="408"/>
    </location>
</feature>
<dbReference type="GO" id="GO:0005634">
    <property type="term" value="C:nucleus"/>
    <property type="evidence" value="ECO:0007669"/>
    <property type="project" value="TreeGrafter"/>
</dbReference>
<dbReference type="PANTHER" id="PTHR46156">
    <property type="entry name" value="CCCH ZINGC FINGER"/>
    <property type="match status" value="1"/>
</dbReference>
<dbReference type="InterPro" id="IPR000571">
    <property type="entry name" value="Znf_CCCH"/>
</dbReference>
<feature type="compositionally biased region" description="Acidic residues" evidence="5">
    <location>
        <begin position="441"/>
        <end position="481"/>
    </location>
</feature>
<feature type="zinc finger region" description="C3H1-type" evidence="4">
    <location>
        <begin position="297"/>
        <end position="325"/>
    </location>
</feature>
<evidence type="ECO:0000256" key="4">
    <source>
        <dbReference type="PROSITE-ProRule" id="PRU00723"/>
    </source>
</evidence>
<protein>
    <recommendedName>
        <fullName evidence="6">C3H1-type domain-containing protein</fullName>
    </recommendedName>
</protein>
<feature type="region of interest" description="Disordered" evidence="5">
    <location>
        <begin position="433"/>
        <end position="493"/>
    </location>
</feature>
<dbReference type="STRING" id="857342.A0A2T3B7K4"/>
<dbReference type="PANTHER" id="PTHR46156:SF1">
    <property type="entry name" value="ZINC FINGER CCCH DOMAIN-CONTAINING PROTEIN 3"/>
    <property type="match status" value="1"/>
</dbReference>
<gene>
    <name evidence="7" type="ORF">M430DRAFT_56722</name>
</gene>
<reference evidence="7 8" key="1">
    <citation type="journal article" date="2018" name="New Phytol.">
        <title>Comparative genomics and transcriptomics depict ericoid mycorrhizal fungi as versatile saprotrophs and plant mutualists.</title>
        <authorList>
            <person name="Martino E."/>
            <person name="Morin E."/>
            <person name="Grelet G.A."/>
            <person name="Kuo A."/>
            <person name="Kohler A."/>
            <person name="Daghino S."/>
            <person name="Barry K.W."/>
            <person name="Cichocki N."/>
            <person name="Clum A."/>
            <person name="Dockter R.B."/>
            <person name="Hainaut M."/>
            <person name="Kuo R.C."/>
            <person name="LaButti K."/>
            <person name="Lindahl B.D."/>
            <person name="Lindquist E.A."/>
            <person name="Lipzen A."/>
            <person name="Khouja H.R."/>
            <person name="Magnuson J."/>
            <person name="Murat C."/>
            <person name="Ohm R.A."/>
            <person name="Singer S.W."/>
            <person name="Spatafora J.W."/>
            <person name="Wang M."/>
            <person name="Veneault-Fourrey C."/>
            <person name="Henrissat B."/>
            <person name="Grigoriev I.V."/>
            <person name="Martin F.M."/>
            <person name="Perotto S."/>
        </authorList>
    </citation>
    <scope>NUCLEOTIDE SEQUENCE [LARGE SCALE GENOMIC DNA]</scope>
    <source>
        <strain evidence="7 8">ATCC 22711</strain>
    </source>
</reference>
<accession>A0A2T3B7K4</accession>
<evidence type="ECO:0000256" key="2">
    <source>
        <dbReference type="ARBA" id="ARBA00022771"/>
    </source>
</evidence>
<feature type="domain" description="C3H1-type" evidence="6">
    <location>
        <begin position="329"/>
        <end position="352"/>
    </location>
</feature>
<keyword evidence="1 4" id="KW-0479">Metal-binding</keyword>
<dbReference type="Gene3D" id="6.10.250.3220">
    <property type="match status" value="1"/>
</dbReference>
<evidence type="ECO:0000256" key="1">
    <source>
        <dbReference type="ARBA" id="ARBA00022723"/>
    </source>
</evidence>
<feature type="zinc finger region" description="C3H1-type" evidence="4">
    <location>
        <begin position="329"/>
        <end position="352"/>
    </location>
</feature>
<evidence type="ECO:0000313" key="8">
    <source>
        <dbReference type="Proteomes" id="UP000241818"/>
    </source>
</evidence>
<dbReference type="InParanoid" id="A0A2T3B7K4"/>
<evidence type="ECO:0000256" key="3">
    <source>
        <dbReference type="ARBA" id="ARBA00022833"/>
    </source>
</evidence>
<evidence type="ECO:0000313" key="7">
    <source>
        <dbReference type="EMBL" id="PSS22843.1"/>
    </source>
</evidence>
<dbReference type="SUPFAM" id="SSF90229">
    <property type="entry name" value="CCCH zinc finger"/>
    <property type="match status" value="3"/>
</dbReference>
<keyword evidence="8" id="KW-1185">Reference proteome</keyword>
<feature type="region of interest" description="Disordered" evidence="5">
    <location>
        <begin position="150"/>
        <end position="172"/>
    </location>
</feature>
<dbReference type="Proteomes" id="UP000241818">
    <property type="component" value="Unassembled WGS sequence"/>
</dbReference>
<evidence type="ECO:0000259" key="6">
    <source>
        <dbReference type="PROSITE" id="PS50103"/>
    </source>
</evidence>
<dbReference type="GO" id="GO:0008270">
    <property type="term" value="F:zinc ion binding"/>
    <property type="evidence" value="ECO:0007669"/>
    <property type="project" value="UniProtKB-KW"/>
</dbReference>
<keyword evidence="2 4" id="KW-0863">Zinc-finger</keyword>
<dbReference type="SMART" id="SM00356">
    <property type="entry name" value="ZnF_C3H1"/>
    <property type="match status" value="4"/>
</dbReference>
<proteinExistence type="predicted"/>
<dbReference type="Pfam" id="PF00642">
    <property type="entry name" value="zf-CCCH"/>
    <property type="match status" value="1"/>
</dbReference>
<dbReference type="Gene3D" id="4.10.1000.10">
    <property type="entry name" value="Zinc finger, CCCH-type"/>
    <property type="match status" value="2"/>
</dbReference>
<feature type="domain" description="C3H1-type" evidence="6">
    <location>
        <begin position="353"/>
        <end position="379"/>
    </location>
</feature>
<keyword evidence="3 4" id="KW-0862">Zinc</keyword>
<name>A0A2T3B7K4_AMORE</name>
<dbReference type="GeneID" id="36576710"/>
<sequence>MTSEDQEILAKISQLAGQINRHKNRQPLDQQTQFAPASRTNIRGSMESFARPRKHPTDGFEDPSRAHLGWRPSRGAYSSRGYIRGGRAQIHRNRTLVLNGSNATPTNTAIATPDAENSENVAGHATTTQGWVTKTDRHLQLINTSIFEKESQNRAKAMEETRKQKLRQRDEREKARLSKHLQRLAGNIDHVSGVQPRPADLPGNYEIMVQGIRFRVTKNGSKLVKVPGDLNAAKSTPKTAVVGGVRFYRSKNGNLFRSGIIKAHRYGRPSIKFDMGIAIHSQYNADFSNARRTGVVKKINEPCRIFSTTGSCPKGPRCRYIHDPSKVAVCKDFLLKGSCPSGDSCDLSHELTPERTPTCLHFAKGNCSNPNCRYTHVKVSPTALVCRSFGIYGYCEKGASCDQRHVHECPDFSNTGVCTTKGCKLPHRHKASVMRTNNSSAEDESSDLSSDEEDEEIDSDDVDSDDLEEEYFGNDDGETDTDIPMQQDFVQLS</sequence>
<feature type="compositionally biased region" description="Basic and acidic residues" evidence="5">
    <location>
        <begin position="55"/>
        <end position="65"/>
    </location>
</feature>
<dbReference type="OrthoDB" id="410307at2759"/>
<feature type="domain" description="C3H1-type" evidence="6">
    <location>
        <begin position="380"/>
        <end position="408"/>
    </location>
</feature>
<dbReference type="RefSeq" id="XP_024722889.1">
    <property type="nucleotide sequence ID" value="XM_024868629.1"/>
</dbReference>
<dbReference type="InterPro" id="IPR036855">
    <property type="entry name" value="Znf_CCCH_sf"/>
</dbReference>
<evidence type="ECO:0000256" key="5">
    <source>
        <dbReference type="SAM" id="MobiDB-lite"/>
    </source>
</evidence>
<organism evidence="7 8">
    <name type="scientific">Amorphotheca resinae ATCC 22711</name>
    <dbReference type="NCBI Taxonomy" id="857342"/>
    <lineage>
        <taxon>Eukaryota</taxon>
        <taxon>Fungi</taxon>
        <taxon>Dikarya</taxon>
        <taxon>Ascomycota</taxon>
        <taxon>Pezizomycotina</taxon>
        <taxon>Leotiomycetes</taxon>
        <taxon>Helotiales</taxon>
        <taxon>Amorphothecaceae</taxon>
        <taxon>Amorphotheca</taxon>
    </lineage>
</organism>
<feature type="region of interest" description="Disordered" evidence="5">
    <location>
        <begin position="47"/>
        <end position="75"/>
    </location>
</feature>
<dbReference type="EMBL" id="KZ679008">
    <property type="protein sequence ID" value="PSS22843.1"/>
    <property type="molecule type" value="Genomic_DNA"/>
</dbReference>
<feature type="zinc finger region" description="C3H1-type" evidence="4">
    <location>
        <begin position="353"/>
        <end position="379"/>
    </location>
</feature>
<dbReference type="PROSITE" id="PS50103">
    <property type="entry name" value="ZF_C3H1"/>
    <property type="match status" value="4"/>
</dbReference>
<feature type="domain" description="C3H1-type" evidence="6">
    <location>
        <begin position="297"/>
        <end position="325"/>
    </location>
</feature>
<dbReference type="AlphaFoldDB" id="A0A2T3B7K4"/>
<dbReference type="FunFam" id="4.10.1000.10:FF:000035">
    <property type="entry name" value="CCCH zinc finger protein, variant"/>
    <property type="match status" value="1"/>
</dbReference>